<protein>
    <submittedName>
        <fullName evidence="1">Uncharacterized protein</fullName>
    </submittedName>
</protein>
<gene>
    <name evidence="1" type="ORF">NIIDMKKI_29870</name>
</gene>
<dbReference type="AlphaFoldDB" id="A0A7G1I9S6"/>
<dbReference type="EMBL" id="AP023343">
    <property type="protein sequence ID" value="BCI87781.1"/>
    <property type="molecule type" value="Genomic_DNA"/>
</dbReference>
<accession>A0A7G1I9S6</accession>
<evidence type="ECO:0000313" key="2">
    <source>
        <dbReference type="Proteomes" id="UP000516380"/>
    </source>
</evidence>
<reference evidence="1 2" key="1">
    <citation type="submission" date="2020-07" db="EMBL/GenBank/DDBJ databases">
        <title>Mycobacterium kansasii (former subtype) with zoonotic potential isolated from diseased indoor pet cat, Japan.</title>
        <authorList>
            <person name="Fukano H."/>
            <person name="Terazono T."/>
            <person name="Hoshino Y."/>
        </authorList>
    </citation>
    <scope>NUCLEOTIDE SEQUENCE [LARGE SCALE GENOMIC DNA]</scope>
    <source>
        <strain evidence="1 2">Kuro-I</strain>
    </source>
</reference>
<proteinExistence type="predicted"/>
<evidence type="ECO:0000313" key="1">
    <source>
        <dbReference type="EMBL" id="BCI87781.1"/>
    </source>
</evidence>
<keyword evidence="2" id="KW-1185">Reference proteome</keyword>
<dbReference type="PROSITE" id="PS51257">
    <property type="entry name" value="PROKAR_LIPOPROTEIN"/>
    <property type="match status" value="1"/>
</dbReference>
<organism evidence="1 2">
    <name type="scientific">Mycobacterium kansasii</name>
    <dbReference type="NCBI Taxonomy" id="1768"/>
    <lineage>
        <taxon>Bacteria</taxon>
        <taxon>Bacillati</taxon>
        <taxon>Actinomycetota</taxon>
        <taxon>Actinomycetes</taxon>
        <taxon>Mycobacteriales</taxon>
        <taxon>Mycobacteriaceae</taxon>
        <taxon>Mycobacterium</taxon>
    </lineage>
</organism>
<dbReference type="Proteomes" id="UP000516380">
    <property type="component" value="Chromosome"/>
</dbReference>
<sequence length="176" mass="17959">MLTAMKTGTHPAGTAVCLITQIGSNTISTLSCSHNTPLPIVKTTNHRSRNGDRGHAAAPAVGPAVGAVAGAGAATASVRETVGHTMAAATRKETPLATKSTVNTDIAAVANAAAATRKPAVRPTLRTPRIEAIVRVPSWLPINARTTDCCSGVLARSAAVRTMVSTRKPLKPETPA</sequence>
<name>A0A7G1I9S6_MYCKA</name>